<dbReference type="Gene3D" id="3.40.50.1170">
    <property type="entry name" value="L-asparaginase, N-terminal domain"/>
    <property type="match status" value="1"/>
</dbReference>
<dbReference type="Pfam" id="PF17763">
    <property type="entry name" value="Asparaginase_C"/>
    <property type="match status" value="1"/>
</dbReference>
<gene>
    <name evidence="8" type="ORF">KZO38_00460</name>
</gene>
<evidence type="ECO:0000259" key="7">
    <source>
        <dbReference type="Pfam" id="PF17763"/>
    </source>
</evidence>
<evidence type="ECO:0000256" key="4">
    <source>
        <dbReference type="PROSITE-ProRule" id="PRU10099"/>
    </source>
</evidence>
<dbReference type="Pfam" id="PF00710">
    <property type="entry name" value="Asparaginase"/>
    <property type="match status" value="1"/>
</dbReference>
<dbReference type="PANTHER" id="PTHR11707:SF28">
    <property type="entry name" value="60 KDA LYSOPHOSPHOLIPASE"/>
    <property type="match status" value="1"/>
</dbReference>
<feature type="active site" evidence="4">
    <location>
        <position position="15"/>
    </location>
</feature>
<dbReference type="RefSeq" id="WP_219479492.1">
    <property type="nucleotide sequence ID" value="NZ_JAHXCT010000001.1"/>
</dbReference>
<keyword evidence="3 8" id="KW-0378">Hydrolase</keyword>
<evidence type="ECO:0000313" key="9">
    <source>
        <dbReference type="Proteomes" id="UP000788426"/>
    </source>
</evidence>
<name>A0ABS6Y9L0_9BACT</name>
<dbReference type="PIRSF" id="PIRSF001220">
    <property type="entry name" value="L-ASNase_gatD"/>
    <property type="match status" value="1"/>
</dbReference>
<dbReference type="InterPro" id="IPR006033">
    <property type="entry name" value="AsnA_fam"/>
</dbReference>
<dbReference type="EC" id="3.5.1.1" evidence="2"/>
<dbReference type="InterPro" id="IPR020827">
    <property type="entry name" value="Asparaginase/glutaminase_AS1"/>
</dbReference>
<dbReference type="InterPro" id="IPR027474">
    <property type="entry name" value="L-asparaginase_N"/>
</dbReference>
<evidence type="ECO:0000256" key="3">
    <source>
        <dbReference type="ARBA" id="ARBA00022801"/>
    </source>
</evidence>
<dbReference type="InterPro" id="IPR006034">
    <property type="entry name" value="Asparaginase/glutaminase-like"/>
</dbReference>
<proteinExistence type="inferred from homology"/>
<dbReference type="EMBL" id="JAHXCT010000001">
    <property type="protein sequence ID" value="MBW4768242.1"/>
    <property type="molecule type" value="Genomic_DNA"/>
</dbReference>
<protein>
    <recommendedName>
        <fullName evidence="2">asparaginase</fullName>
        <ecNumber evidence="2">3.5.1.1</ecNumber>
    </recommendedName>
</protein>
<reference evidence="8 9" key="1">
    <citation type="submission" date="2021-07" db="EMBL/GenBank/DDBJ databases">
        <title>Genomic diversity and antimicrobial resistance of Prevotella spp. isolated from chronic lung disease airways.</title>
        <authorList>
            <person name="Webb K.A."/>
            <person name="Olagoke O.S."/>
            <person name="Baird T."/>
            <person name="Neill J."/>
            <person name="Pham A."/>
            <person name="Wells T.J."/>
            <person name="Ramsay K.A."/>
            <person name="Bell S.C."/>
            <person name="Sarovich D.S."/>
            <person name="Price E.P."/>
        </authorList>
    </citation>
    <scope>NUCLEOTIDE SEQUENCE [LARGE SCALE GENOMIC DNA]</scope>
    <source>
        <strain evidence="8 9">SCHI0011.S.12</strain>
    </source>
</reference>
<dbReference type="SFLD" id="SFLDS00057">
    <property type="entry name" value="Glutaminase/Asparaginase"/>
    <property type="match status" value="1"/>
</dbReference>
<keyword evidence="9" id="KW-1185">Reference proteome</keyword>
<dbReference type="SMART" id="SM00870">
    <property type="entry name" value="Asparaginase"/>
    <property type="match status" value="1"/>
</dbReference>
<dbReference type="InterPro" id="IPR027475">
    <property type="entry name" value="Asparaginase/glutaminase_AS2"/>
</dbReference>
<dbReference type="PROSITE" id="PS00144">
    <property type="entry name" value="ASN_GLN_ASE_1"/>
    <property type="match status" value="1"/>
</dbReference>
<sequence length="344" mass="38243">MTRKGKVLLIYTGGTIGMGVNHATGALHPLDFNNFVNNVPEFTYLKTAVDTYQFTPPIDSSDMAPELWTRLVSLIEEKYNQYDGFVILHGTDTMSYTASALSFMIENLTKPIILTGSQLPIGQLRTDGKENLITSIELAAAHNNEGYPLVPEVSIYFNGQLIRGNRSTKRNADGFDAFDSFNYPRLCDVGVNIRFHEYAILKPNYSKPTVMHKELNPNIVILSLFPGIQENITKHIFDAPELEGVIIRSYGSGNAPHQQWLMNLLSKASERGVTIVNISQCISGKVEMYRYETGHQLQTAGVISGFDSTVEAAATKLMHLKAMNLPNEELIRLMQIPLAGEITI</sequence>
<dbReference type="GO" id="GO:0004067">
    <property type="term" value="F:asparaginase activity"/>
    <property type="evidence" value="ECO:0007669"/>
    <property type="project" value="UniProtKB-EC"/>
</dbReference>
<feature type="domain" description="L-asparaginase N-terminal" evidence="6">
    <location>
        <begin position="6"/>
        <end position="197"/>
    </location>
</feature>
<evidence type="ECO:0000256" key="1">
    <source>
        <dbReference type="ARBA" id="ARBA00010518"/>
    </source>
</evidence>
<feature type="active site" evidence="5">
    <location>
        <position position="91"/>
    </location>
</feature>
<evidence type="ECO:0000313" key="8">
    <source>
        <dbReference type="EMBL" id="MBW4768242.1"/>
    </source>
</evidence>
<evidence type="ECO:0000256" key="2">
    <source>
        <dbReference type="ARBA" id="ARBA00012920"/>
    </source>
</evidence>
<dbReference type="PIRSF" id="PIRSF500176">
    <property type="entry name" value="L_ASNase"/>
    <property type="match status" value="1"/>
</dbReference>
<dbReference type="InterPro" id="IPR041725">
    <property type="entry name" value="L-asparaginase_I"/>
</dbReference>
<comment type="similarity">
    <text evidence="1">Belongs to the asparaginase 1 family.</text>
</comment>
<dbReference type="InterPro" id="IPR027473">
    <property type="entry name" value="L-asparaginase_C"/>
</dbReference>
<dbReference type="Proteomes" id="UP000788426">
    <property type="component" value="Unassembled WGS sequence"/>
</dbReference>
<dbReference type="PROSITE" id="PS51732">
    <property type="entry name" value="ASN_GLN_ASE_3"/>
    <property type="match status" value="1"/>
</dbReference>
<feature type="domain" description="Asparaginase/glutaminase C-terminal" evidence="7">
    <location>
        <begin position="218"/>
        <end position="334"/>
    </location>
</feature>
<dbReference type="InterPro" id="IPR040919">
    <property type="entry name" value="Asparaginase_C"/>
</dbReference>
<comment type="caution">
    <text evidence="8">The sequence shown here is derived from an EMBL/GenBank/DDBJ whole genome shotgun (WGS) entry which is preliminary data.</text>
</comment>
<dbReference type="NCBIfam" id="TIGR00519">
    <property type="entry name" value="asnASE_I"/>
    <property type="match status" value="1"/>
</dbReference>
<evidence type="ECO:0000259" key="6">
    <source>
        <dbReference type="Pfam" id="PF00710"/>
    </source>
</evidence>
<organism evidence="8 9">
    <name type="scientific">Hoylesella nanceiensis</name>
    <dbReference type="NCBI Taxonomy" id="425941"/>
    <lineage>
        <taxon>Bacteria</taxon>
        <taxon>Pseudomonadati</taxon>
        <taxon>Bacteroidota</taxon>
        <taxon>Bacteroidia</taxon>
        <taxon>Bacteroidales</taxon>
        <taxon>Prevotellaceae</taxon>
        <taxon>Hoylesella</taxon>
    </lineage>
</organism>
<dbReference type="InterPro" id="IPR037152">
    <property type="entry name" value="L-asparaginase_N_sf"/>
</dbReference>
<dbReference type="Gene3D" id="3.40.50.40">
    <property type="match status" value="1"/>
</dbReference>
<dbReference type="PANTHER" id="PTHR11707">
    <property type="entry name" value="L-ASPARAGINASE"/>
    <property type="match status" value="1"/>
</dbReference>
<accession>A0ABS6Y9L0</accession>
<dbReference type="CDD" id="cd08963">
    <property type="entry name" value="L-asparaginase_I"/>
    <property type="match status" value="1"/>
</dbReference>
<evidence type="ECO:0000256" key="5">
    <source>
        <dbReference type="PROSITE-ProRule" id="PRU10100"/>
    </source>
</evidence>
<dbReference type="PROSITE" id="PS00917">
    <property type="entry name" value="ASN_GLN_ASE_2"/>
    <property type="match status" value="1"/>
</dbReference>